<protein>
    <submittedName>
        <fullName evidence="3">YggT family protein</fullName>
    </submittedName>
</protein>
<dbReference type="Proteomes" id="UP001596116">
    <property type="component" value="Unassembled WGS sequence"/>
</dbReference>
<feature type="transmembrane region" description="Helical" evidence="2">
    <location>
        <begin position="64"/>
        <end position="85"/>
    </location>
</feature>
<dbReference type="InterPro" id="IPR003425">
    <property type="entry name" value="CCB3/YggT"/>
</dbReference>
<feature type="transmembrane region" description="Helical" evidence="2">
    <location>
        <begin position="12"/>
        <end position="31"/>
    </location>
</feature>
<evidence type="ECO:0000313" key="3">
    <source>
        <dbReference type="EMBL" id="MFC6037744.1"/>
    </source>
</evidence>
<keyword evidence="2" id="KW-0812">Transmembrane</keyword>
<evidence type="ECO:0000256" key="2">
    <source>
        <dbReference type="SAM" id="Phobius"/>
    </source>
</evidence>
<dbReference type="Pfam" id="PF02325">
    <property type="entry name" value="CCB3_YggT"/>
    <property type="match status" value="1"/>
</dbReference>
<accession>A0ABW1L1J7</accession>
<keyword evidence="4" id="KW-1185">Reference proteome</keyword>
<sequence>MIPMPVFSLIDAILSIYSLIVFISVIMSWLISFNVVNRHNQFVDMIWRFVTSLTEPALKPIRKVIPYIGGIDISPLVLLLGIYFLREMNWWLAARLALK</sequence>
<organism evidence="3 4">
    <name type="scientific">Hyphococcus aureus</name>
    <dbReference type="NCBI Taxonomy" id="2666033"/>
    <lineage>
        <taxon>Bacteria</taxon>
        <taxon>Pseudomonadati</taxon>
        <taxon>Pseudomonadota</taxon>
        <taxon>Alphaproteobacteria</taxon>
        <taxon>Parvularculales</taxon>
        <taxon>Parvularculaceae</taxon>
        <taxon>Hyphococcus</taxon>
    </lineage>
</organism>
<proteinExistence type="inferred from homology"/>
<keyword evidence="2" id="KW-0472">Membrane</keyword>
<comment type="similarity">
    <text evidence="1">Belongs to the YggT family.</text>
</comment>
<evidence type="ECO:0000256" key="1">
    <source>
        <dbReference type="ARBA" id="ARBA00010894"/>
    </source>
</evidence>
<reference evidence="3 4" key="1">
    <citation type="submission" date="2024-09" db="EMBL/GenBank/DDBJ databases">
        <authorList>
            <person name="Zhang Z.-H."/>
        </authorList>
    </citation>
    <scope>NUCLEOTIDE SEQUENCE [LARGE SCALE GENOMIC DNA]</scope>
    <source>
        <strain evidence="3 4">HHTR114</strain>
    </source>
</reference>
<dbReference type="PANTHER" id="PTHR33219">
    <property type="entry name" value="YLMG HOMOLOG PROTEIN 2, CHLOROPLASTIC"/>
    <property type="match status" value="1"/>
</dbReference>
<dbReference type="PANTHER" id="PTHR33219:SF14">
    <property type="entry name" value="PROTEIN COFACTOR ASSEMBLY OF COMPLEX C SUBUNIT B CCB3, CHLOROPLASTIC-RELATED"/>
    <property type="match status" value="1"/>
</dbReference>
<name>A0ABW1L1J7_9PROT</name>
<keyword evidence="2" id="KW-1133">Transmembrane helix</keyword>
<dbReference type="RefSeq" id="WP_379880864.1">
    <property type="nucleotide sequence ID" value="NZ_JBHPON010000003.1"/>
</dbReference>
<dbReference type="EMBL" id="JBHPON010000003">
    <property type="protein sequence ID" value="MFC6037744.1"/>
    <property type="molecule type" value="Genomic_DNA"/>
</dbReference>
<evidence type="ECO:0000313" key="4">
    <source>
        <dbReference type="Proteomes" id="UP001596116"/>
    </source>
</evidence>
<comment type="caution">
    <text evidence="3">The sequence shown here is derived from an EMBL/GenBank/DDBJ whole genome shotgun (WGS) entry which is preliminary data.</text>
</comment>
<gene>
    <name evidence="3" type="ORF">ACFMB1_19480</name>
</gene>